<dbReference type="InterPro" id="IPR036388">
    <property type="entry name" value="WH-like_DNA-bd_sf"/>
</dbReference>
<feature type="domain" description="HTH marR-type" evidence="4">
    <location>
        <begin position="1"/>
        <end position="135"/>
    </location>
</feature>
<reference evidence="5 6" key="1">
    <citation type="submission" date="2023-07" db="EMBL/GenBank/DDBJ databases">
        <title>Sorghum-associated microbial communities from plants grown in Nebraska, USA.</title>
        <authorList>
            <person name="Schachtman D."/>
        </authorList>
    </citation>
    <scope>NUCLEOTIDE SEQUENCE [LARGE SCALE GENOMIC DNA]</scope>
    <source>
        <strain evidence="5 6">BE211</strain>
    </source>
</reference>
<accession>A0ABU1TVT9</accession>
<keyword evidence="3" id="KW-0804">Transcription</keyword>
<proteinExistence type="predicted"/>
<keyword evidence="6" id="KW-1185">Reference proteome</keyword>
<evidence type="ECO:0000259" key="4">
    <source>
        <dbReference type="PROSITE" id="PS50995"/>
    </source>
</evidence>
<comment type="caution">
    <text evidence="5">The sequence shown here is derived from an EMBL/GenBank/DDBJ whole genome shotgun (WGS) entry which is preliminary data.</text>
</comment>
<evidence type="ECO:0000256" key="2">
    <source>
        <dbReference type="ARBA" id="ARBA00023125"/>
    </source>
</evidence>
<protein>
    <submittedName>
        <fullName evidence="5">DNA-binding MarR family transcriptional regulator</fullName>
    </submittedName>
</protein>
<name>A0ABU1TVT9_9BACL</name>
<dbReference type="PANTHER" id="PTHR42756:SF1">
    <property type="entry name" value="TRANSCRIPTIONAL REPRESSOR OF EMRAB OPERON"/>
    <property type="match status" value="1"/>
</dbReference>
<gene>
    <name evidence="5" type="ORF">J2X07_000298</name>
</gene>
<dbReference type="Pfam" id="PF01047">
    <property type="entry name" value="MarR"/>
    <property type="match status" value="1"/>
</dbReference>
<keyword evidence="2 5" id="KW-0238">DNA-binding</keyword>
<dbReference type="InterPro" id="IPR036390">
    <property type="entry name" value="WH_DNA-bd_sf"/>
</dbReference>
<evidence type="ECO:0000256" key="3">
    <source>
        <dbReference type="ARBA" id="ARBA00023163"/>
    </source>
</evidence>
<organism evidence="5 6">
    <name type="scientific">Fictibacillus barbaricus</name>
    <dbReference type="NCBI Taxonomy" id="182136"/>
    <lineage>
        <taxon>Bacteria</taxon>
        <taxon>Bacillati</taxon>
        <taxon>Bacillota</taxon>
        <taxon>Bacilli</taxon>
        <taxon>Bacillales</taxon>
        <taxon>Fictibacillaceae</taxon>
        <taxon>Fictibacillus</taxon>
    </lineage>
</organism>
<evidence type="ECO:0000313" key="5">
    <source>
        <dbReference type="EMBL" id="MDR7071323.1"/>
    </source>
</evidence>
<evidence type="ECO:0000313" key="6">
    <source>
        <dbReference type="Proteomes" id="UP001258181"/>
    </source>
</evidence>
<keyword evidence="1" id="KW-0805">Transcription regulation</keyword>
<dbReference type="RefSeq" id="WP_310255840.1">
    <property type="nucleotide sequence ID" value="NZ_JAVDWA010000001.1"/>
</dbReference>
<dbReference type="Gene3D" id="1.10.10.10">
    <property type="entry name" value="Winged helix-like DNA-binding domain superfamily/Winged helix DNA-binding domain"/>
    <property type="match status" value="1"/>
</dbReference>
<evidence type="ECO:0000256" key="1">
    <source>
        <dbReference type="ARBA" id="ARBA00023015"/>
    </source>
</evidence>
<dbReference type="GO" id="GO:0003677">
    <property type="term" value="F:DNA binding"/>
    <property type="evidence" value="ECO:0007669"/>
    <property type="project" value="UniProtKB-KW"/>
</dbReference>
<sequence>MEEVRNLLHGINRKYNLLLKKHCREVEEDISLVHSQILYELHHHSQPSMQQIADLIGVDITTFSRQIQTLIKMDLVKKSANPEDKRIYFLSLTEKGLQTAEKIDHLMNESLTENFSNLSEFERSTVIHSLKIVTKLMRHPNASQ</sequence>
<dbReference type="EMBL" id="JAVDWA010000001">
    <property type="protein sequence ID" value="MDR7071323.1"/>
    <property type="molecule type" value="Genomic_DNA"/>
</dbReference>
<dbReference type="PANTHER" id="PTHR42756">
    <property type="entry name" value="TRANSCRIPTIONAL REGULATOR, MARR"/>
    <property type="match status" value="1"/>
</dbReference>
<dbReference type="Proteomes" id="UP001258181">
    <property type="component" value="Unassembled WGS sequence"/>
</dbReference>
<dbReference type="SUPFAM" id="SSF46785">
    <property type="entry name" value="Winged helix' DNA-binding domain"/>
    <property type="match status" value="1"/>
</dbReference>
<dbReference type="PROSITE" id="PS50995">
    <property type="entry name" value="HTH_MARR_2"/>
    <property type="match status" value="1"/>
</dbReference>
<dbReference type="SMART" id="SM00347">
    <property type="entry name" value="HTH_MARR"/>
    <property type="match status" value="1"/>
</dbReference>
<dbReference type="InterPro" id="IPR000835">
    <property type="entry name" value="HTH_MarR-typ"/>
</dbReference>